<accession>A0A4P9YR69</accession>
<dbReference type="PROSITE" id="PS50235">
    <property type="entry name" value="USP_3"/>
    <property type="match status" value="1"/>
</dbReference>
<dbReference type="Pfam" id="PF00443">
    <property type="entry name" value="UCH"/>
    <property type="match status" value="1"/>
</dbReference>
<dbReference type="Proteomes" id="UP000278143">
    <property type="component" value="Unassembled WGS sequence"/>
</dbReference>
<dbReference type="Gene3D" id="2.60.210.10">
    <property type="entry name" value="Apoptosis, Tumor Necrosis Factor Receptor Associated Protein 2, Chain A"/>
    <property type="match status" value="1"/>
</dbReference>
<dbReference type="PROSITE" id="PS00972">
    <property type="entry name" value="USP_1"/>
    <property type="match status" value="1"/>
</dbReference>
<evidence type="ECO:0000313" key="4">
    <source>
        <dbReference type="EMBL" id="RKP22224.1"/>
    </source>
</evidence>
<dbReference type="SMART" id="SM00061">
    <property type="entry name" value="MATH"/>
    <property type="match status" value="1"/>
</dbReference>
<evidence type="ECO:0000313" key="5">
    <source>
        <dbReference type="Proteomes" id="UP000278143"/>
    </source>
</evidence>
<dbReference type="Pfam" id="PF22486">
    <property type="entry name" value="MATH_2"/>
    <property type="match status" value="1"/>
</dbReference>
<dbReference type="InterPro" id="IPR002083">
    <property type="entry name" value="MATH/TRAF_dom"/>
</dbReference>
<protein>
    <recommendedName>
        <fullName evidence="6">Ubiquitinyl hydrolase 1</fullName>
    </recommendedName>
</protein>
<feature type="domain" description="MATH" evidence="2">
    <location>
        <begin position="82"/>
        <end position="211"/>
    </location>
</feature>
<keyword evidence="5" id="KW-1185">Reference proteome</keyword>
<dbReference type="GO" id="GO:0016579">
    <property type="term" value="P:protein deubiquitination"/>
    <property type="evidence" value="ECO:0007669"/>
    <property type="project" value="InterPro"/>
</dbReference>
<sequence length="354" mass="40193">SDPYYQHLSDQGDLDDDGTLATAAVGADPMDVVLGDEAASEAEPVAPIEGPTPPAPPLSVDMPPEILEQHFIQDREIEADVIMSYQWRITHWNELDRRVTSPEFECGGHTWRILLFPFGNNHPDCVSTYLELVKEKEASPDWHVCAQFCLFISNTEVPTQFHKNYAQHRFNNDESDWGFTKFIQLREATYAAYPDERPILENGAATITVLLRILKDPTGMLWHNFKGYDSKKETGYVGLNNQGATCYMNSLLQSLFFTNYLRRAVYQIPTEDDQPASSVTLALQRLFYNLQTSDVPVDTTELTRSFGWNTLDSFMQHDVQEFNRVLQDNLEGKMKGTVAEGAIDRLFLGKMTSF</sequence>
<dbReference type="PANTHER" id="PTHR24006">
    <property type="entry name" value="UBIQUITIN CARBOXYL-TERMINAL HYDROLASE"/>
    <property type="match status" value="1"/>
</dbReference>
<organism evidence="4 5">
    <name type="scientific">Syncephalis pseudoplumigaleata</name>
    <dbReference type="NCBI Taxonomy" id="1712513"/>
    <lineage>
        <taxon>Eukaryota</taxon>
        <taxon>Fungi</taxon>
        <taxon>Fungi incertae sedis</taxon>
        <taxon>Zoopagomycota</taxon>
        <taxon>Zoopagomycotina</taxon>
        <taxon>Zoopagomycetes</taxon>
        <taxon>Zoopagales</taxon>
        <taxon>Piptocephalidaceae</taxon>
        <taxon>Syncephalis</taxon>
    </lineage>
</organism>
<feature type="non-terminal residue" evidence="4">
    <location>
        <position position="1"/>
    </location>
</feature>
<dbReference type="InterPro" id="IPR008974">
    <property type="entry name" value="TRAF-like"/>
</dbReference>
<dbReference type="PANTHER" id="PTHR24006:SF644">
    <property type="entry name" value="UBIQUITIN CARBOXYL-TERMINAL HYDROLASE 7"/>
    <property type="match status" value="1"/>
</dbReference>
<dbReference type="SUPFAM" id="SSF54001">
    <property type="entry name" value="Cysteine proteinases"/>
    <property type="match status" value="1"/>
</dbReference>
<dbReference type="GO" id="GO:0031647">
    <property type="term" value="P:regulation of protein stability"/>
    <property type="evidence" value="ECO:0007669"/>
    <property type="project" value="TreeGrafter"/>
</dbReference>
<dbReference type="InterPro" id="IPR028889">
    <property type="entry name" value="USP"/>
</dbReference>
<evidence type="ECO:0000256" key="1">
    <source>
        <dbReference type="SAM" id="MobiDB-lite"/>
    </source>
</evidence>
<dbReference type="PROSITE" id="PS50144">
    <property type="entry name" value="MATH"/>
    <property type="match status" value="1"/>
</dbReference>
<dbReference type="GO" id="GO:0004843">
    <property type="term" value="F:cysteine-type deubiquitinase activity"/>
    <property type="evidence" value="ECO:0007669"/>
    <property type="project" value="InterPro"/>
</dbReference>
<reference evidence="5" key="1">
    <citation type="journal article" date="2018" name="Nat. Microbiol.">
        <title>Leveraging single-cell genomics to expand the fungal tree of life.</title>
        <authorList>
            <person name="Ahrendt S.R."/>
            <person name="Quandt C.A."/>
            <person name="Ciobanu D."/>
            <person name="Clum A."/>
            <person name="Salamov A."/>
            <person name="Andreopoulos B."/>
            <person name="Cheng J.F."/>
            <person name="Woyke T."/>
            <person name="Pelin A."/>
            <person name="Henrissat B."/>
            <person name="Reynolds N.K."/>
            <person name="Benny G.L."/>
            <person name="Smith M.E."/>
            <person name="James T.Y."/>
            <person name="Grigoriev I.V."/>
        </authorList>
    </citation>
    <scope>NUCLEOTIDE SEQUENCE [LARGE SCALE GENOMIC DNA]</scope>
    <source>
        <strain evidence="5">Benny S71-1</strain>
    </source>
</reference>
<dbReference type="GO" id="GO:0005829">
    <property type="term" value="C:cytosol"/>
    <property type="evidence" value="ECO:0007669"/>
    <property type="project" value="TreeGrafter"/>
</dbReference>
<evidence type="ECO:0008006" key="6">
    <source>
        <dbReference type="Google" id="ProtNLM"/>
    </source>
</evidence>
<evidence type="ECO:0000259" key="3">
    <source>
        <dbReference type="PROSITE" id="PS50235"/>
    </source>
</evidence>
<dbReference type="InterPro" id="IPR001394">
    <property type="entry name" value="Peptidase_C19_UCH"/>
</dbReference>
<dbReference type="AlphaFoldDB" id="A0A4P9YR69"/>
<dbReference type="SUPFAM" id="SSF49599">
    <property type="entry name" value="TRAF domain-like"/>
    <property type="match status" value="1"/>
</dbReference>
<dbReference type="InterPro" id="IPR038765">
    <property type="entry name" value="Papain-like_cys_pep_sf"/>
</dbReference>
<dbReference type="InterPro" id="IPR050164">
    <property type="entry name" value="Peptidase_C19"/>
</dbReference>
<dbReference type="OrthoDB" id="289038at2759"/>
<dbReference type="EMBL" id="KZ992387">
    <property type="protein sequence ID" value="RKP22224.1"/>
    <property type="molecule type" value="Genomic_DNA"/>
</dbReference>
<dbReference type="GO" id="GO:0005634">
    <property type="term" value="C:nucleus"/>
    <property type="evidence" value="ECO:0007669"/>
    <property type="project" value="TreeGrafter"/>
</dbReference>
<dbReference type="InterPro" id="IPR018200">
    <property type="entry name" value="USP_CS"/>
</dbReference>
<evidence type="ECO:0000259" key="2">
    <source>
        <dbReference type="PROSITE" id="PS50144"/>
    </source>
</evidence>
<name>A0A4P9YR69_9FUNG</name>
<feature type="non-terminal residue" evidence="4">
    <location>
        <position position="354"/>
    </location>
</feature>
<proteinExistence type="predicted"/>
<dbReference type="Gene3D" id="3.90.70.10">
    <property type="entry name" value="Cysteine proteinases"/>
    <property type="match status" value="1"/>
</dbReference>
<feature type="region of interest" description="Disordered" evidence="1">
    <location>
        <begin position="1"/>
        <end position="20"/>
    </location>
</feature>
<gene>
    <name evidence="4" type="ORF">SYNPS1DRAFT_26123</name>
</gene>
<feature type="domain" description="USP" evidence="3">
    <location>
        <begin position="237"/>
        <end position="354"/>
    </location>
</feature>